<dbReference type="Gene3D" id="1.10.489.10">
    <property type="entry name" value="Chloroperoxidase-like"/>
    <property type="match status" value="2"/>
</dbReference>
<dbReference type="RefSeq" id="XP_043011805.1">
    <property type="nucleotide sequence ID" value="XM_043150715.1"/>
</dbReference>
<dbReference type="AlphaFoldDB" id="A0A9P7S559"/>
<keyword evidence="2" id="KW-0575">Peroxidase</keyword>
<evidence type="ECO:0000259" key="9">
    <source>
        <dbReference type="PROSITE" id="PS51405"/>
    </source>
</evidence>
<comment type="caution">
    <text evidence="10">The sequence shown here is derived from an EMBL/GenBank/DDBJ whole genome shotgun (WGS) entry which is preliminary data.</text>
</comment>
<keyword evidence="4" id="KW-0479">Metal-binding</keyword>
<dbReference type="PANTHER" id="PTHR33577:SF9">
    <property type="entry name" value="PEROXIDASE STCC"/>
    <property type="match status" value="1"/>
</dbReference>
<dbReference type="Proteomes" id="UP001049176">
    <property type="component" value="Chromosome 3"/>
</dbReference>
<dbReference type="InterPro" id="IPR000028">
    <property type="entry name" value="Chloroperoxidase"/>
</dbReference>
<evidence type="ECO:0000256" key="8">
    <source>
        <dbReference type="SAM" id="MobiDB-lite"/>
    </source>
</evidence>
<evidence type="ECO:0000313" key="10">
    <source>
        <dbReference type="EMBL" id="KAG7095335.1"/>
    </source>
</evidence>
<evidence type="ECO:0000313" key="11">
    <source>
        <dbReference type="Proteomes" id="UP001049176"/>
    </source>
</evidence>
<dbReference type="KEGG" id="more:E1B28_006098"/>
<name>A0A9P7S559_9AGAR</name>
<evidence type="ECO:0000256" key="3">
    <source>
        <dbReference type="ARBA" id="ARBA00022617"/>
    </source>
</evidence>
<keyword evidence="5" id="KW-0560">Oxidoreductase</keyword>
<feature type="compositionally biased region" description="Low complexity" evidence="8">
    <location>
        <begin position="203"/>
        <end position="216"/>
    </location>
</feature>
<accession>A0A9P7S559</accession>
<keyword evidence="3" id="KW-0349">Heme</keyword>
<proteinExistence type="inferred from homology"/>
<evidence type="ECO:0000256" key="7">
    <source>
        <dbReference type="ARBA" id="ARBA00025795"/>
    </source>
</evidence>
<sequence length="340" mass="37725">MSTEYGTFYNTDYRSVTNSKSCPFTRNSSGKINEFRAPSKDQVRSVCPALNTMANHGYIPRDGRRLTFKSIFSGLKTCYGLSTPLALVLTLGGYLLVRRLPIQLPFGLDKIFRVRNPDGSTSSPGELDLHHIGLHNGVEHDASLVHEDARKGELYPPIRINDEWVKNIVGDISPKVKGYSDGQRTPSFGEGGSDSEDGLTTLSPSHDPSRSSSRSSMTIASGVSLGWQRFTSEEYRNTLVSAADVGRMRARRQREIAPKKMDSFHAELARGEMAIILGVWEETDGTTKKKGMPLPYLLTWLAKERLPEGWEPNHTQGLLDVIRKNKEIRAVAEAIENGDS</sequence>
<dbReference type="Pfam" id="PF01328">
    <property type="entry name" value="Peroxidase_2"/>
    <property type="match status" value="2"/>
</dbReference>
<dbReference type="GeneID" id="66075174"/>
<reference evidence="10" key="1">
    <citation type="journal article" date="2021" name="Genome Biol. Evol.">
        <title>The assembled and annotated genome of the fairy-ring fungus Marasmius oreades.</title>
        <authorList>
            <person name="Hiltunen M."/>
            <person name="Ament-Velasquez S.L."/>
            <person name="Johannesson H."/>
        </authorList>
    </citation>
    <scope>NUCLEOTIDE SEQUENCE</scope>
    <source>
        <strain evidence="10">03SP1</strain>
    </source>
</reference>
<keyword evidence="6" id="KW-0408">Iron</keyword>
<evidence type="ECO:0000256" key="5">
    <source>
        <dbReference type="ARBA" id="ARBA00023002"/>
    </source>
</evidence>
<dbReference type="SUPFAM" id="SSF47571">
    <property type="entry name" value="Cloroperoxidase"/>
    <property type="match status" value="1"/>
</dbReference>
<evidence type="ECO:0000256" key="2">
    <source>
        <dbReference type="ARBA" id="ARBA00022559"/>
    </source>
</evidence>
<comment type="similarity">
    <text evidence="7">Belongs to the chloroperoxidase family.</text>
</comment>
<keyword evidence="11" id="KW-1185">Reference proteome</keyword>
<dbReference type="PROSITE" id="PS51405">
    <property type="entry name" value="HEME_HALOPEROXIDASE"/>
    <property type="match status" value="1"/>
</dbReference>
<gene>
    <name evidence="10" type="ORF">E1B28_006098</name>
</gene>
<evidence type="ECO:0000256" key="6">
    <source>
        <dbReference type="ARBA" id="ARBA00023004"/>
    </source>
</evidence>
<dbReference type="EMBL" id="CM032183">
    <property type="protein sequence ID" value="KAG7095335.1"/>
    <property type="molecule type" value="Genomic_DNA"/>
</dbReference>
<dbReference type="GO" id="GO:0046872">
    <property type="term" value="F:metal ion binding"/>
    <property type="evidence" value="ECO:0007669"/>
    <property type="project" value="UniProtKB-KW"/>
</dbReference>
<organism evidence="10 11">
    <name type="scientific">Marasmius oreades</name>
    <name type="common">fairy-ring Marasmius</name>
    <dbReference type="NCBI Taxonomy" id="181124"/>
    <lineage>
        <taxon>Eukaryota</taxon>
        <taxon>Fungi</taxon>
        <taxon>Dikarya</taxon>
        <taxon>Basidiomycota</taxon>
        <taxon>Agaricomycotina</taxon>
        <taxon>Agaricomycetes</taxon>
        <taxon>Agaricomycetidae</taxon>
        <taxon>Agaricales</taxon>
        <taxon>Marasmiineae</taxon>
        <taxon>Marasmiaceae</taxon>
        <taxon>Marasmius</taxon>
    </lineage>
</organism>
<dbReference type="OrthoDB" id="407298at2759"/>
<comment type="cofactor">
    <cofactor evidence="1">
        <name>heme b</name>
        <dbReference type="ChEBI" id="CHEBI:60344"/>
    </cofactor>
</comment>
<feature type="domain" description="Heme haloperoxidase family profile" evidence="9">
    <location>
        <begin position="31"/>
        <end position="323"/>
    </location>
</feature>
<dbReference type="PANTHER" id="PTHR33577">
    <property type="entry name" value="STERIGMATOCYSTIN BIOSYNTHESIS PEROXIDASE STCC-RELATED"/>
    <property type="match status" value="1"/>
</dbReference>
<dbReference type="InterPro" id="IPR036851">
    <property type="entry name" value="Chloroperoxidase-like_sf"/>
</dbReference>
<evidence type="ECO:0000256" key="1">
    <source>
        <dbReference type="ARBA" id="ARBA00001970"/>
    </source>
</evidence>
<dbReference type="GO" id="GO:0004601">
    <property type="term" value="F:peroxidase activity"/>
    <property type="evidence" value="ECO:0007669"/>
    <property type="project" value="UniProtKB-KW"/>
</dbReference>
<evidence type="ECO:0000256" key="4">
    <source>
        <dbReference type="ARBA" id="ARBA00022723"/>
    </source>
</evidence>
<feature type="region of interest" description="Disordered" evidence="8">
    <location>
        <begin position="175"/>
        <end position="217"/>
    </location>
</feature>
<protein>
    <recommendedName>
        <fullName evidence="9">Heme haloperoxidase family profile domain-containing protein</fullName>
    </recommendedName>
</protein>